<evidence type="ECO:0000256" key="1">
    <source>
        <dbReference type="PROSITE-ProRule" id="PRU00176"/>
    </source>
</evidence>
<keyword evidence="5" id="KW-1185">Reference proteome</keyword>
<accession>A0A813S8V9</accession>
<proteinExistence type="predicted"/>
<evidence type="ECO:0000259" key="2">
    <source>
        <dbReference type="PROSITE" id="PS50102"/>
    </source>
</evidence>
<dbReference type="Pfam" id="PF00076">
    <property type="entry name" value="RRM_1"/>
    <property type="match status" value="1"/>
</dbReference>
<dbReference type="CDD" id="cd00590">
    <property type="entry name" value="RRM_SF"/>
    <property type="match status" value="1"/>
</dbReference>
<dbReference type="GO" id="GO:0003723">
    <property type="term" value="F:RNA binding"/>
    <property type="evidence" value="ECO:0007669"/>
    <property type="project" value="UniProtKB-UniRule"/>
</dbReference>
<reference evidence="3" key="1">
    <citation type="submission" date="2021-02" db="EMBL/GenBank/DDBJ databases">
        <authorList>
            <person name="Nowell W R."/>
        </authorList>
    </citation>
    <scope>NUCLEOTIDE SEQUENCE</scope>
</reference>
<dbReference type="Proteomes" id="UP000663829">
    <property type="component" value="Unassembled WGS sequence"/>
</dbReference>
<evidence type="ECO:0000313" key="4">
    <source>
        <dbReference type="EMBL" id="CAF3577235.1"/>
    </source>
</evidence>
<dbReference type="InterPro" id="IPR035979">
    <property type="entry name" value="RBD_domain_sf"/>
</dbReference>
<organism evidence="3 5">
    <name type="scientific">Didymodactylos carnosus</name>
    <dbReference type="NCBI Taxonomy" id="1234261"/>
    <lineage>
        <taxon>Eukaryota</taxon>
        <taxon>Metazoa</taxon>
        <taxon>Spiralia</taxon>
        <taxon>Gnathifera</taxon>
        <taxon>Rotifera</taxon>
        <taxon>Eurotatoria</taxon>
        <taxon>Bdelloidea</taxon>
        <taxon>Philodinida</taxon>
        <taxon>Philodinidae</taxon>
        <taxon>Didymodactylos</taxon>
    </lineage>
</organism>
<dbReference type="InterPro" id="IPR000504">
    <property type="entry name" value="RRM_dom"/>
</dbReference>
<gene>
    <name evidence="3" type="ORF">GPM918_LOCUS3094</name>
    <name evidence="4" type="ORF">SRO942_LOCUS3094</name>
</gene>
<protein>
    <recommendedName>
        <fullName evidence="2">RRM domain-containing protein</fullName>
    </recommendedName>
</protein>
<dbReference type="AlphaFoldDB" id="A0A813S8V9"/>
<evidence type="ECO:0000313" key="5">
    <source>
        <dbReference type="Proteomes" id="UP000663829"/>
    </source>
</evidence>
<comment type="caution">
    <text evidence="3">The sequence shown here is derived from an EMBL/GenBank/DDBJ whole genome shotgun (WGS) entry which is preliminary data.</text>
</comment>
<feature type="domain" description="RRM" evidence="2">
    <location>
        <begin position="4"/>
        <end position="75"/>
    </location>
</feature>
<dbReference type="InterPro" id="IPR012677">
    <property type="entry name" value="Nucleotide-bd_a/b_plait_sf"/>
</dbReference>
<dbReference type="PROSITE" id="PS50102">
    <property type="entry name" value="RRM"/>
    <property type="match status" value="1"/>
</dbReference>
<sequence length="216" mass="24356">MESKKLFVGNLARRIDQDDLLNVFGRYGKIIECAKFHESYGFVRYDRVEDASVALHATQGTSLKNRPMKVEFAQSDTLPEKPLSSPPRQISASGRKNCVNRILRFQTDNAHSKPRTRKSMEKSIQKIQISKYCVLLNTSCDLTTPPSSPSTTTSTTVSSSLPMSPASSLSCCSSNSFYQFIDWSPNDNNSLYPIWNFVMFPELALKPEELSSYILY</sequence>
<dbReference type="SMART" id="SM00360">
    <property type="entry name" value="RRM"/>
    <property type="match status" value="1"/>
</dbReference>
<dbReference type="Proteomes" id="UP000681722">
    <property type="component" value="Unassembled WGS sequence"/>
</dbReference>
<evidence type="ECO:0000313" key="3">
    <source>
        <dbReference type="EMBL" id="CAF0792872.1"/>
    </source>
</evidence>
<dbReference type="PANTHER" id="PTHR48038:SF1">
    <property type="entry name" value="RIBONUCLEOPROTEIN RB97D"/>
    <property type="match status" value="1"/>
</dbReference>
<dbReference type="PANTHER" id="PTHR48038">
    <property type="entry name" value="RIBONUCLEOPROTEIN RB97D"/>
    <property type="match status" value="1"/>
</dbReference>
<name>A0A813S8V9_9BILA</name>
<keyword evidence="1" id="KW-0694">RNA-binding</keyword>
<dbReference type="OrthoDB" id="439808at2759"/>
<dbReference type="EMBL" id="CAJNOQ010000366">
    <property type="protein sequence ID" value="CAF0792872.1"/>
    <property type="molecule type" value="Genomic_DNA"/>
</dbReference>
<dbReference type="SUPFAM" id="SSF54928">
    <property type="entry name" value="RNA-binding domain, RBD"/>
    <property type="match status" value="1"/>
</dbReference>
<dbReference type="Gene3D" id="3.30.70.330">
    <property type="match status" value="1"/>
</dbReference>
<dbReference type="EMBL" id="CAJOBC010000366">
    <property type="protein sequence ID" value="CAF3577235.1"/>
    <property type="molecule type" value="Genomic_DNA"/>
</dbReference>